<dbReference type="EMBL" id="BRPK01000011">
    <property type="protein sequence ID" value="GLB42206.1"/>
    <property type="molecule type" value="Genomic_DNA"/>
</dbReference>
<feature type="compositionally biased region" description="Low complexity" evidence="1">
    <location>
        <begin position="31"/>
        <end position="54"/>
    </location>
</feature>
<feature type="compositionally biased region" description="Low complexity" evidence="1">
    <location>
        <begin position="1"/>
        <end position="19"/>
    </location>
</feature>
<comment type="caution">
    <text evidence="2">The sequence shown here is derived from an EMBL/GenBank/DDBJ whole genome shotgun (WGS) entry which is preliminary data.</text>
</comment>
<evidence type="ECO:0000313" key="2">
    <source>
        <dbReference type="EMBL" id="GLB42206.1"/>
    </source>
</evidence>
<protein>
    <submittedName>
        <fullName evidence="2">Uncharacterized protein</fullName>
    </submittedName>
</protein>
<sequence length="151" mass="16406">MSSSDSSRSPSPTSSVSSSHGLYIPVHKRSSGSSASSSRTFSSRASTSSESDSAIAPPTQPAFIYSRDTLLNLAKSPLSRLPSELRDSLRTEVPEIITNRKQRKAIEYHNQLLQNTTLAAARGRNLIPAPARPPTDYRKRHALGDGAWRAM</sequence>
<dbReference type="AlphaFoldDB" id="A0A9P3UTI8"/>
<proteinExistence type="predicted"/>
<organism evidence="2 3">
    <name type="scientific">Lyophyllum shimeji</name>
    <name type="common">Hon-shimeji</name>
    <name type="synonym">Tricholoma shimeji</name>
    <dbReference type="NCBI Taxonomy" id="47721"/>
    <lineage>
        <taxon>Eukaryota</taxon>
        <taxon>Fungi</taxon>
        <taxon>Dikarya</taxon>
        <taxon>Basidiomycota</taxon>
        <taxon>Agaricomycotina</taxon>
        <taxon>Agaricomycetes</taxon>
        <taxon>Agaricomycetidae</taxon>
        <taxon>Agaricales</taxon>
        <taxon>Tricholomatineae</taxon>
        <taxon>Lyophyllaceae</taxon>
        <taxon>Lyophyllum</taxon>
    </lineage>
</organism>
<name>A0A9P3UTI8_LYOSH</name>
<evidence type="ECO:0000256" key="1">
    <source>
        <dbReference type="SAM" id="MobiDB-lite"/>
    </source>
</evidence>
<keyword evidence="3" id="KW-1185">Reference proteome</keyword>
<gene>
    <name evidence="2" type="ORF">LshimejAT787_1102210</name>
</gene>
<evidence type="ECO:0000313" key="3">
    <source>
        <dbReference type="Proteomes" id="UP001063166"/>
    </source>
</evidence>
<dbReference type="OrthoDB" id="2972209at2759"/>
<dbReference type="Proteomes" id="UP001063166">
    <property type="component" value="Unassembled WGS sequence"/>
</dbReference>
<reference evidence="2" key="1">
    <citation type="submission" date="2022-07" db="EMBL/GenBank/DDBJ databases">
        <title>The genome of Lyophyllum shimeji provides insight into the initial evolution of ectomycorrhizal fungal genome.</title>
        <authorList>
            <person name="Kobayashi Y."/>
            <person name="Shibata T."/>
            <person name="Hirakawa H."/>
            <person name="Shigenobu S."/>
            <person name="Nishiyama T."/>
            <person name="Yamada A."/>
            <person name="Hasebe M."/>
            <person name="Kawaguchi M."/>
        </authorList>
    </citation>
    <scope>NUCLEOTIDE SEQUENCE</scope>
    <source>
        <strain evidence="2">AT787</strain>
    </source>
</reference>
<accession>A0A9P3UTI8</accession>
<feature type="region of interest" description="Disordered" evidence="1">
    <location>
        <begin position="1"/>
        <end position="59"/>
    </location>
</feature>